<dbReference type="PANTHER" id="PTHR13159">
    <property type="entry name" value="RADIAL SPOKEHEAD-RELATED"/>
    <property type="match status" value="1"/>
</dbReference>
<evidence type="ECO:0000256" key="2">
    <source>
        <dbReference type="ARBA" id="ARBA00022490"/>
    </source>
</evidence>
<evidence type="ECO:0000256" key="6">
    <source>
        <dbReference type="SAM" id="MobiDB-lite"/>
    </source>
</evidence>
<accession>A0AAV2TCP5</accession>
<evidence type="ECO:0000313" key="7">
    <source>
        <dbReference type="EMBL" id="CAL5133222.1"/>
    </source>
</evidence>
<organism evidence="7 8">
    <name type="scientific">Calicophoron daubneyi</name>
    <name type="common">Rumen fluke</name>
    <name type="synonym">Paramphistomum daubneyi</name>
    <dbReference type="NCBI Taxonomy" id="300641"/>
    <lineage>
        <taxon>Eukaryota</taxon>
        <taxon>Metazoa</taxon>
        <taxon>Spiralia</taxon>
        <taxon>Lophotrochozoa</taxon>
        <taxon>Platyhelminthes</taxon>
        <taxon>Trematoda</taxon>
        <taxon>Digenea</taxon>
        <taxon>Plagiorchiida</taxon>
        <taxon>Pronocephalata</taxon>
        <taxon>Paramphistomoidea</taxon>
        <taxon>Paramphistomidae</taxon>
        <taxon>Calicophoron</taxon>
    </lineage>
</organism>
<keyword evidence="2" id="KW-0963">Cytoplasm</keyword>
<feature type="region of interest" description="Disordered" evidence="6">
    <location>
        <begin position="60"/>
        <end position="115"/>
    </location>
</feature>
<comment type="subcellular location">
    <subcellularLocation>
        <location evidence="1">Cytoplasm</location>
        <location evidence="1">Cytoskeleton</location>
        <location evidence="1">Cilium axoneme</location>
    </subcellularLocation>
</comment>
<feature type="compositionally biased region" description="Acidic residues" evidence="6">
    <location>
        <begin position="201"/>
        <end position="213"/>
    </location>
</feature>
<feature type="region of interest" description="Disordered" evidence="6">
    <location>
        <begin position="360"/>
        <end position="421"/>
    </location>
</feature>
<proteinExistence type="predicted"/>
<evidence type="ECO:0000256" key="5">
    <source>
        <dbReference type="ARBA" id="ARBA00023273"/>
    </source>
</evidence>
<keyword evidence="3" id="KW-0969">Cilium</keyword>
<feature type="region of interest" description="Disordered" evidence="6">
    <location>
        <begin position="193"/>
        <end position="224"/>
    </location>
</feature>
<dbReference type="Proteomes" id="UP001497525">
    <property type="component" value="Unassembled WGS sequence"/>
</dbReference>
<evidence type="ECO:0000256" key="4">
    <source>
        <dbReference type="ARBA" id="ARBA00023212"/>
    </source>
</evidence>
<dbReference type="AlphaFoldDB" id="A0AAV2TCP5"/>
<sequence length="421" mass="47336">MKSARQFESAGIGLDICTTVRLNMAIKSLVNAQPVKTAKFWGKIYGLMQNYYVVEAEFQEGEDTEDQEEDEEGKEEGDAEGANDDSEDGENDEETKDVLPKSKWKQPPKVPREPNQVGVNKKVYFVCHEPGLRWIRLPPVTPQQIRVARSIRRLFTGNLDAPVKSYPPFPGNEANYLRAQIARISASTQISPEGYYHFGNEDEEEEEMEDEEGGERQRYTKNEEYEPLTVDELANRNLEHWVHHTSYILPQGRVTWWNPSKNLADDLEEFNEEEENGEGQELPPQPERGPPILTSIASDAPLFGNPPWTVRKSSRVLPEFASVILSSGLWPGAHALAWDKDYDNLYIGWGLKATGPGFHPHLPSSPLTEYQDVPEISEATDPTPQEEAALRAIGNAGEGEEAEGQEEAEEDEQAEDAGEQE</sequence>
<feature type="region of interest" description="Disordered" evidence="6">
    <location>
        <begin position="270"/>
        <end position="290"/>
    </location>
</feature>
<dbReference type="GO" id="GO:0035082">
    <property type="term" value="P:axoneme assembly"/>
    <property type="evidence" value="ECO:0007669"/>
    <property type="project" value="TreeGrafter"/>
</dbReference>
<feature type="compositionally biased region" description="Acidic residues" evidence="6">
    <location>
        <begin position="60"/>
        <end position="95"/>
    </location>
</feature>
<feature type="compositionally biased region" description="Acidic residues" evidence="6">
    <location>
        <begin position="398"/>
        <end position="421"/>
    </location>
</feature>
<comment type="caution">
    <text evidence="7">The sequence shown here is derived from an EMBL/GenBank/DDBJ whole genome shotgun (WGS) entry which is preliminary data.</text>
</comment>
<evidence type="ECO:0000313" key="8">
    <source>
        <dbReference type="Proteomes" id="UP001497525"/>
    </source>
</evidence>
<reference evidence="7" key="1">
    <citation type="submission" date="2024-06" db="EMBL/GenBank/DDBJ databases">
        <authorList>
            <person name="Liu X."/>
            <person name="Lenzi L."/>
            <person name="Haldenby T S."/>
            <person name="Uol C."/>
        </authorList>
    </citation>
    <scope>NUCLEOTIDE SEQUENCE</scope>
</reference>
<keyword evidence="5" id="KW-0966">Cell projection</keyword>
<dbReference type="InterPro" id="IPR006802">
    <property type="entry name" value="Radial_spoke"/>
</dbReference>
<protein>
    <submittedName>
        <fullName evidence="7">Uncharacterized protein</fullName>
    </submittedName>
</protein>
<gene>
    <name evidence="7" type="ORF">CDAUBV1_LOCUS6491</name>
</gene>
<dbReference type="GO" id="GO:0060294">
    <property type="term" value="P:cilium movement involved in cell motility"/>
    <property type="evidence" value="ECO:0007669"/>
    <property type="project" value="InterPro"/>
</dbReference>
<dbReference type="GO" id="GO:0001534">
    <property type="term" value="C:radial spoke"/>
    <property type="evidence" value="ECO:0007669"/>
    <property type="project" value="InterPro"/>
</dbReference>
<keyword evidence="4" id="KW-0206">Cytoskeleton</keyword>
<name>A0AAV2TCP5_CALDB</name>
<evidence type="ECO:0000256" key="1">
    <source>
        <dbReference type="ARBA" id="ARBA00004430"/>
    </source>
</evidence>
<dbReference type="Pfam" id="PF04712">
    <property type="entry name" value="Radial_spoke"/>
    <property type="match status" value="1"/>
</dbReference>
<dbReference type="PANTHER" id="PTHR13159:SF0">
    <property type="entry name" value="RADIAL SPOKE HEAD 6 HOMOLOG A"/>
    <property type="match status" value="1"/>
</dbReference>
<dbReference type="EMBL" id="CAXLJL010000156">
    <property type="protein sequence ID" value="CAL5133222.1"/>
    <property type="molecule type" value="Genomic_DNA"/>
</dbReference>
<feature type="compositionally biased region" description="Basic and acidic residues" evidence="6">
    <location>
        <begin position="214"/>
        <end position="224"/>
    </location>
</feature>
<evidence type="ECO:0000256" key="3">
    <source>
        <dbReference type="ARBA" id="ARBA00023069"/>
    </source>
</evidence>